<accession>A0A3N4IKZ7</accession>
<protein>
    <submittedName>
        <fullName evidence="6">WD40 repeat-like protein</fullName>
    </submittedName>
</protein>
<dbReference type="GO" id="GO:0005680">
    <property type="term" value="C:anaphase-promoting complex"/>
    <property type="evidence" value="ECO:0007669"/>
    <property type="project" value="TreeGrafter"/>
</dbReference>
<keyword evidence="7" id="KW-1185">Reference proteome</keyword>
<feature type="region of interest" description="Disordered" evidence="4">
    <location>
        <begin position="83"/>
        <end position="102"/>
    </location>
</feature>
<dbReference type="InterPro" id="IPR056150">
    <property type="entry name" value="WD40_CDC20-Fz"/>
</dbReference>
<dbReference type="AlphaFoldDB" id="A0A3N4IKZ7"/>
<dbReference type="PANTHER" id="PTHR19918">
    <property type="entry name" value="CELL DIVISION CYCLE 20 CDC20 FIZZY -RELATED"/>
    <property type="match status" value="1"/>
</dbReference>
<proteinExistence type="inferred from homology"/>
<dbReference type="PANTHER" id="PTHR19918:SF5">
    <property type="entry name" value="MEIOSIS-SPECIFIC APC_C ACTIVATOR PROTEIN AMA1"/>
    <property type="match status" value="1"/>
</dbReference>
<dbReference type="Gene3D" id="2.130.10.10">
    <property type="entry name" value="YVTN repeat-like/Quinoprotein amine dehydrogenase"/>
    <property type="match status" value="1"/>
</dbReference>
<dbReference type="SUPFAM" id="SSF50978">
    <property type="entry name" value="WD40 repeat-like"/>
    <property type="match status" value="1"/>
</dbReference>
<dbReference type="InterPro" id="IPR001680">
    <property type="entry name" value="WD40_rpt"/>
</dbReference>
<dbReference type="OrthoDB" id="10263272at2759"/>
<evidence type="ECO:0000256" key="4">
    <source>
        <dbReference type="SAM" id="MobiDB-lite"/>
    </source>
</evidence>
<reference evidence="6 7" key="1">
    <citation type="journal article" date="2018" name="Nat. Ecol. Evol.">
        <title>Pezizomycetes genomes reveal the molecular basis of ectomycorrhizal truffle lifestyle.</title>
        <authorList>
            <person name="Murat C."/>
            <person name="Payen T."/>
            <person name="Noel B."/>
            <person name="Kuo A."/>
            <person name="Morin E."/>
            <person name="Chen J."/>
            <person name="Kohler A."/>
            <person name="Krizsan K."/>
            <person name="Balestrini R."/>
            <person name="Da Silva C."/>
            <person name="Montanini B."/>
            <person name="Hainaut M."/>
            <person name="Levati E."/>
            <person name="Barry K.W."/>
            <person name="Belfiori B."/>
            <person name="Cichocki N."/>
            <person name="Clum A."/>
            <person name="Dockter R.B."/>
            <person name="Fauchery L."/>
            <person name="Guy J."/>
            <person name="Iotti M."/>
            <person name="Le Tacon F."/>
            <person name="Lindquist E.A."/>
            <person name="Lipzen A."/>
            <person name="Malagnac F."/>
            <person name="Mello A."/>
            <person name="Molinier V."/>
            <person name="Miyauchi S."/>
            <person name="Poulain J."/>
            <person name="Riccioni C."/>
            <person name="Rubini A."/>
            <person name="Sitrit Y."/>
            <person name="Splivallo R."/>
            <person name="Traeger S."/>
            <person name="Wang M."/>
            <person name="Zifcakova L."/>
            <person name="Wipf D."/>
            <person name="Zambonelli A."/>
            <person name="Paolocci F."/>
            <person name="Nowrousian M."/>
            <person name="Ottonello S."/>
            <person name="Baldrian P."/>
            <person name="Spatafora J.W."/>
            <person name="Henrissat B."/>
            <person name="Nagy L.G."/>
            <person name="Aury J.M."/>
            <person name="Wincker P."/>
            <person name="Grigoriev I.V."/>
            <person name="Bonfante P."/>
            <person name="Martin F.M."/>
        </authorList>
    </citation>
    <scope>NUCLEOTIDE SEQUENCE [LARGE SCALE GENOMIC DNA]</scope>
    <source>
        <strain evidence="6 7">RN42</strain>
    </source>
</reference>
<dbReference type="InterPro" id="IPR036322">
    <property type="entry name" value="WD40_repeat_dom_sf"/>
</dbReference>
<comment type="similarity">
    <text evidence="1">Belongs to the WD repeat CDC20/Fizzy family.</text>
</comment>
<name>A0A3N4IKZ7_ASCIM</name>
<keyword evidence="2" id="KW-0853">WD repeat</keyword>
<evidence type="ECO:0000259" key="5">
    <source>
        <dbReference type="Pfam" id="PF24807"/>
    </source>
</evidence>
<evidence type="ECO:0000256" key="3">
    <source>
        <dbReference type="ARBA" id="ARBA00022737"/>
    </source>
</evidence>
<evidence type="ECO:0000256" key="1">
    <source>
        <dbReference type="ARBA" id="ARBA00006445"/>
    </source>
</evidence>
<dbReference type="STRING" id="1160509.A0A3N4IKZ7"/>
<dbReference type="GO" id="GO:0010997">
    <property type="term" value="F:anaphase-promoting complex binding"/>
    <property type="evidence" value="ECO:0007669"/>
    <property type="project" value="InterPro"/>
</dbReference>
<evidence type="ECO:0000256" key="2">
    <source>
        <dbReference type="ARBA" id="ARBA00022574"/>
    </source>
</evidence>
<dbReference type="InterPro" id="IPR033010">
    <property type="entry name" value="Cdc20/Fizzy"/>
</dbReference>
<dbReference type="SMART" id="SM00320">
    <property type="entry name" value="WD40"/>
    <property type="match status" value="4"/>
</dbReference>
<organism evidence="6 7">
    <name type="scientific">Ascobolus immersus RN42</name>
    <dbReference type="NCBI Taxonomy" id="1160509"/>
    <lineage>
        <taxon>Eukaryota</taxon>
        <taxon>Fungi</taxon>
        <taxon>Dikarya</taxon>
        <taxon>Ascomycota</taxon>
        <taxon>Pezizomycotina</taxon>
        <taxon>Pezizomycetes</taxon>
        <taxon>Pezizales</taxon>
        <taxon>Ascobolaceae</taxon>
        <taxon>Ascobolus</taxon>
    </lineage>
</organism>
<gene>
    <name evidence="6" type="ORF">BJ508DRAFT_302231</name>
</gene>
<dbReference type="EMBL" id="ML119650">
    <property type="protein sequence ID" value="RPA86336.1"/>
    <property type="molecule type" value="Genomic_DNA"/>
</dbReference>
<dbReference type="Pfam" id="PF24807">
    <property type="entry name" value="WD40_CDC20-Fz"/>
    <property type="match status" value="1"/>
</dbReference>
<dbReference type="GO" id="GO:1905786">
    <property type="term" value="P:positive regulation of anaphase-promoting complex-dependent catabolic process"/>
    <property type="evidence" value="ECO:0007669"/>
    <property type="project" value="TreeGrafter"/>
</dbReference>
<dbReference type="GO" id="GO:1990757">
    <property type="term" value="F:ubiquitin ligase activator activity"/>
    <property type="evidence" value="ECO:0007669"/>
    <property type="project" value="TreeGrafter"/>
</dbReference>
<evidence type="ECO:0000313" key="7">
    <source>
        <dbReference type="Proteomes" id="UP000275078"/>
    </source>
</evidence>
<dbReference type="InterPro" id="IPR015943">
    <property type="entry name" value="WD40/YVTN_repeat-like_dom_sf"/>
</dbReference>
<dbReference type="Proteomes" id="UP000275078">
    <property type="component" value="Unassembled WGS sequence"/>
</dbReference>
<feature type="domain" description="CDC20/Fizzy WD40" evidence="5">
    <location>
        <begin position="253"/>
        <end position="567"/>
    </location>
</feature>
<evidence type="ECO:0000313" key="6">
    <source>
        <dbReference type="EMBL" id="RPA86336.1"/>
    </source>
</evidence>
<dbReference type="GO" id="GO:0031145">
    <property type="term" value="P:anaphase-promoting complex-dependent catabolic process"/>
    <property type="evidence" value="ECO:0007669"/>
    <property type="project" value="TreeGrafter"/>
</dbReference>
<keyword evidence="3" id="KW-0677">Repeat</keyword>
<sequence length="645" mass="70781">MGSVSKDKATWRTPTPPKNAMIVAVSNPLPPAFHAKPSGSAAHEILEDRKRSFPFLTPSRKKTYRNHDRFVPRRSSIDIFKTSAHPDSLTPSERFTRRTHARSPADFRVADGRTRTLSQHPMTIRTQSGQRRTASGRVLDGVYSMGATPPFHGPTTRVSISLSNDLETIEEEAKRHQGRVALALGIDRKAKVFSFGGGDELLMRRRSNGFGGGGLMDIWRTGWEPSRTVLPKGKAVIKGTNHRNVPHSPFRVLDAPGLRDDYYTSLLAYSPVSNSLAVGLAHDVYSWTEAKGAQPFKPWSEAHVTCLAFSSKEGRLNILAIGRVDGSLSLWRPGEPSPRIERNHTSGVATVAWRPTPVELLRTQSEELLVGDEQGTVYYYRVDWNGPEEDSPPAPVDCTLTLLIKIHPHTQQICGLAWSVDGRQFATGGNDNLACLFEAHTVLEHAALGAPTETPLHRYQWAHGAAVKAIAFCPWQASLLATGGGSNDRSIHFFHTYSGANLASILVAAQVTSLIWSTSHREIAATFGYSNPEHKMRIGVFSWPDCKQVVSIPWQEEMRALYAIAYPGGPDPAGRGGRRSDQGSTDTDGHAACLVVAASDETVRFHEIWGKSRKTVYPKAGVLGGSSILEYDEGIYGEGFLEVIR</sequence>